<evidence type="ECO:0000256" key="6">
    <source>
        <dbReference type="ARBA" id="ARBA00023136"/>
    </source>
</evidence>
<gene>
    <name evidence="12" type="ORF">TCIL3000_0_11340</name>
</gene>
<evidence type="ECO:0000256" key="10">
    <source>
        <dbReference type="SAM" id="SignalP"/>
    </source>
</evidence>
<feature type="domain" description="Trypanosome variant surface glycoprotein B-type N-terminal" evidence="11">
    <location>
        <begin position="25"/>
        <end position="273"/>
    </location>
</feature>
<feature type="region of interest" description="Disordered" evidence="9">
    <location>
        <begin position="259"/>
        <end position="321"/>
    </location>
</feature>
<reference evidence="12 13" key="2">
    <citation type="journal article" date="2012" name="Proc. Natl. Acad. Sci. U.S.A.">
        <title>Antigenic diversity is generated by distinct evolutionary mechanisms in African trypanosome species.</title>
        <authorList>
            <person name="Jackson A.P."/>
            <person name="Berry A."/>
            <person name="Aslett M."/>
            <person name="Allison H.C."/>
            <person name="Burton P."/>
            <person name="Vavrova-Anderson J."/>
            <person name="Brown R."/>
            <person name="Browne H."/>
            <person name="Corton N."/>
            <person name="Hauser H."/>
            <person name="Gamble J."/>
            <person name="Gilderthorp R."/>
            <person name="Marcello L."/>
            <person name="McQuillan J."/>
            <person name="Otto T.D."/>
            <person name="Quail M.A."/>
            <person name="Sanders M.J."/>
            <person name="van Tonder A."/>
            <person name="Ginger M.L."/>
            <person name="Field M.C."/>
            <person name="Barry J.D."/>
            <person name="Hertz-Fowler C."/>
            <person name="Berriman M."/>
        </authorList>
    </citation>
    <scope>NUCLEOTIDE SEQUENCE [LARGE SCALE GENOMIC DNA]</scope>
    <source>
        <strain evidence="12 13">IL3000</strain>
    </source>
</reference>
<comment type="subcellular location">
    <subcellularLocation>
        <location evidence="2">Cell membrane</location>
        <topology evidence="2">Lipid-anchor</topology>
        <topology evidence="2">GPI-anchor</topology>
    </subcellularLocation>
</comment>
<evidence type="ECO:0000256" key="5">
    <source>
        <dbReference type="ARBA" id="ARBA00022729"/>
    </source>
</evidence>
<feature type="signal peptide" evidence="10">
    <location>
        <begin position="1"/>
        <end position="18"/>
    </location>
</feature>
<dbReference type="GO" id="GO:0098552">
    <property type="term" value="C:side of membrane"/>
    <property type="evidence" value="ECO:0007669"/>
    <property type="project" value="UniProtKB-KW"/>
</dbReference>
<keyword evidence="4" id="KW-0336">GPI-anchor</keyword>
<dbReference type="GO" id="GO:0005886">
    <property type="term" value="C:plasma membrane"/>
    <property type="evidence" value="ECO:0007669"/>
    <property type="project" value="UniProtKB-SubCell"/>
</dbReference>
<keyword evidence="8" id="KW-0449">Lipoprotein</keyword>
<feature type="compositionally biased region" description="Basic and acidic residues" evidence="9">
    <location>
        <begin position="259"/>
        <end position="275"/>
    </location>
</feature>
<dbReference type="EMBL" id="CAEQ01002190">
    <property type="protein sequence ID" value="CCD16185.1"/>
    <property type="molecule type" value="Genomic_DNA"/>
</dbReference>
<keyword evidence="7" id="KW-0325">Glycoprotein</keyword>
<dbReference type="VEuPathDB" id="TriTrypDB:TcIL3000_0_11340"/>
<keyword evidence="3" id="KW-1003">Cell membrane</keyword>
<evidence type="ECO:0000256" key="3">
    <source>
        <dbReference type="ARBA" id="ARBA00022475"/>
    </source>
</evidence>
<evidence type="ECO:0000256" key="8">
    <source>
        <dbReference type="ARBA" id="ARBA00023288"/>
    </source>
</evidence>
<feature type="region of interest" description="Disordered" evidence="9">
    <location>
        <begin position="133"/>
        <end position="162"/>
    </location>
</feature>
<evidence type="ECO:0000313" key="12">
    <source>
        <dbReference type="EMBL" id="CCD16185.1"/>
    </source>
</evidence>
<reference evidence="13" key="1">
    <citation type="submission" date="2011-07" db="EMBL/GenBank/DDBJ databases">
        <title>Divergent evolution of antigenic variation in African trypanosomes.</title>
        <authorList>
            <person name="Jackson A.P."/>
            <person name="Berry A."/>
            <person name="Allison H.C."/>
            <person name="Burton P."/>
            <person name="Anderson J."/>
            <person name="Aslett M."/>
            <person name="Brown R."/>
            <person name="Corton N."/>
            <person name="Harris D."/>
            <person name="Hauser H."/>
            <person name="Gamble J."/>
            <person name="Gilderthorp R."/>
            <person name="McQuillan J."/>
            <person name="Quail M.A."/>
            <person name="Sanders M."/>
            <person name="Van Tonder A."/>
            <person name="Ginger M.L."/>
            <person name="Donelson J.E."/>
            <person name="Field M.C."/>
            <person name="Barry J.D."/>
            <person name="Berriman M."/>
            <person name="Hertz-Fowler C."/>
        </authorList>
    </citation>
    <scope>NUCLEOTIDE SEQUENCE [LARGE SCALE GENOMIC DNA]</scope>
    <source>
        <strain evidence="13">IL3000</strain>
    </source>
</reference>
<comment type="function">
    <text evidence="1">VSG forms a coat on the surface of the parasite. The trypanosome evades the immune response of the host by expressing a series of antigenically distinct VSGs from an estimated 1000 VSG genes.</text>
</comment>
<feature type="compositionally biased region" description="Low complexity" evidence="9">
    <location>
        <begin position="276"/>
        <end position="292"/>
    </location>
</feature>
<sequence length="346" mass="38613">MKVLLFWTLVVGIGFSSSREEKDHNKDAHKALCDVLKAAVNKWGDGGATLAQPLKNALKLTLFGYGKSEENWDKLKGQVPEEYHKVDRSLLCGQPYFEGIRQSQPRWTGYSALHDLVCLCTLGDKGWPLNESSTGKEKLCGQPQETFGGSNRNGWRGSGTGKEQITATWTKATSECMEGRGKNLKEALKDFMRILVHQPGVGDGNTNKDLLGEGDFNSYPCSGNKKVCVMYYRSADNTNTKYPMPWWTELNAAIETNEAEKQKNKKEEEKRKIEEAQNNQKAQNQQASQPQQTPRVATVKSTIHEKQEDEQDNPENISSPIATIDETSGTLIIPPSSWLLSALLFI</sequence>
<organism evidence="12 13">
    <name type="scientific">Trypanosoma congolense (strain IL3000)</name>
    <dbReference type="NCBI Taxonomy" id="1068625"/>
    <lineage>
        <taxon>Eukaryota</taxon>
        <taxon>Discoba</taxon>
        <taxon>Euglenozoa</taxon>
        <taxon>Kinetoplastea</taxon>
        <taxon>Metakinetoplastina</taxon>
        <taxon>Trypanosomatida</taxon>
        <taxon>Trypanosomatidae</taxon>
        <taxon>Trypanosoma</taxon>
        <taxon>Nannomonas</taxon>
    </lineage>
</organism>
<dbReference type="Proteomes" id="UP000000702">
    <property type="component" value="Unassembled WGS sequence"/>
</dbReference>
<accession>F9WFV5</accession>
<evidence type="ECO:0000256" key="1">
    <source>
        <dbReference type="ARBA" id="ARBA00002523"/>
    </source>
</evidence>
<feature type="chain" id="PRO_5003389086" evidence="10">
    <location>
        <begin position="19"/>
        <end position="346"/>
    </location>
</feature>
<name>F9WFV5_TRYCI</name>
<keyword evidence="5 10" id="KW-0732">Signal</keyword>
<dbReference type="InterPro" id="IPR025932">
    <property type="entry name" value="Trypano_VSG_B_N_dom"/>
</dbReference>
<proteinExistence type="predicted"/>
<evidence type="ECO:0000313" key="13">
    <source>
        <dbReference type="Proteomes" id="UP000000702"/>
    </source>
</evidence>
<dbReference type="AlphaFoldDB" id="F9WFV5"/>
<evidence type="ECO:0000256" key="9">
    <source>
        <dbReference type="SAM" id="MobiDB-lite"/>
    </source>
</evidence>
<evidence type="ECO:0000256" key="4">
    <source>
        <dbReference type="ARBA" id="ARBA00022622"/>
    </source>
</evidence>
<keyword evidence="13" id="KW-1185">Reference proteome</keyword>
<evidence type="ECO:0000256" key="2">
    <source>
        <dbReference type="ARBA" id="ARBA00004609"/>
    </source>
</evidence>
<dbReference type="Pfam" id="PF13206">
    <property type="entry name" value="VSG_B"/>
    <property type="match status" value="1"/>
</dbReference>
<evidence type="ECO:0000259" key="11">
    <source>
        <dbReference type="Pfam" id="PF13206"/>
    </source>
</evidence>
<evidence type="ECO:0000256" key="7">
    <source>
        <dbReference type="ARBA" id="ARBA00023180"/>
    </source>
</evidence>
<protein>
    <submittedName>
        <fullName evidence="12">Variant surface glycoprotein</fullName>
    </submittedName>
</protein>
<comment type="caution">
    <text evidence="12">The sequence shown here is derived from an EMBL/GenBank/DDBJ whole genome shotgun (WGS) entry which is preliminary data.</text>
</comment>
<keyword evidence="6" id="KW-0472">Membrane</keyword>